<sequence>MFLLSIDRIISGGLHPCFLLGSKLRFVQDVSKINVIEQALFIGKTPFPYFKKSEQKIVILAFSTRII</sequence>
<proteinExistence type="predicted"/>
<evidence type="ECO:0000313" key="2">
    <source>
        <dbReference type="Proteomes" id="UP000266441"/>
    </source>
</evidence>
<dbReference type="Proteomes" id="UP000266441">
    <property type="component" value="Unassembled WGS sequence"/>
</dbReference>
<accession>A0A399CZV2</accession>
<keyword evidence="2" id="KW-1185">Reference proteome</keyword>
<organism evidence="1 2">
    <name type="scientific">Mariniphaga sediminis</name>
    <dbReference type="NCBI Taxonomy" id="1628158"/>
    <lineage>
        <taxon>Bacteria</taxon>
        <taxon>Pseudomonadati</taxon>
        <taxon>Bacteroidota</taxon>
        <taxon>Bacteroidia</taxon>
        <taxon>Marinilabiliales</taxon>
        <taxon>Prolixibacteraceae</taxon>
        <taxon>Mariniphaga</taxon>
    </lineage>
</organism>
<name>A0A399CZV2_9BACT</name>
<reference evidence="1 2" key="1">
    <citation type="journal article" date="2015" name="Int. J. Syst. Evol. Microbiol.">
        <title>Mariniphaga sediminis sp. nov., isolated from coastal sediment.</title>
        <authorList>
            <person name="Wang F.Q."/>
            <person name="Shen Q.Y."/>
            <person name="Chen G.J."/>
            <person name="Du Z.J."/>
        </authorList>
    </citation>
    <scope>NUCLEOTIDE SEQUENCE [LARGE SCALE GENOMIC DNA]</scope>
    <source>
        <strain evidence="1 2">SY21</strain>
    </source>
</reference>
<protein>
    <submittedName>
        <fullName evidence="1">Uncharacterized protein</fullName>
    </submittedName>
</protein>
<dbReference type="AlphaFoldDB" id="A0A399CZV2"/>
<dbReference type="EMBL" id="QWET01000008">
    <property type="protein sequence ID" value="RIH64867.1"/>
    <property type="molecule type" value="Genomic_DNA"/>
</dbReference>
<evidence type="ECO:0000313" key="1">
    <source>
        <dbReference type="EMBL" id="RIH64867.1"/>
    </source>
</evidence>
<comment type="caution">
    <text evidence="1">The sequence shown here is derived from an EMBL/GenBank/DDBJ whole genome shotgun (WGS) entry which is preliminary data.</text>
</comment>
<gene>
    <name evidence="1" type="ORF">D1164_12550</name>
</gene>